<proteinExistence type="predicted"/>
<accession>A0A9N8HPX5</accession>
<keyword evidence="6" id="KW-1185">Reference proteome</keyword>
<feature type="transmembrane region" description="Helical" evidence="2">
    <location>
        <begin position="371"/>
        <end position="393"/>
    </location>
</feature>
<dbReference type="Gene3D" id="1.10.238.10">
    <property type="entry name" value="EF-hand"/>
    <property type="match status" value="1"/>
</dbReference>
<evidence type="ECO:0000256" key="3">
    <source>
        <dbReference type="SAM" id="SignalP"/>
    </source>
</evidence>
<keyword evidence="2" id="KW-1133">Transmembrane helix</keyword>
<reference evidence="5" key="1">
    <citation type="submission" date="2020-06" db="EMBL/GenBank/DDBJ databases">
        <authorList>
            <consortium name="Plant Systems Biology data submission"/>
        </authorList>
    </citation>
    <scope>NUCLEOTIDE SEQUENCE</scope>
    <source>
        <strain evidence="5">D6</strain>
    </source>
</reference>
<evidence type="ECO:0000313" key="5">
    <source>
        <dbReference type="EMBL" id="CAB9520555.1"/>
    </source>
</evidence>
<dbReference type="SUPFAM" id="SSF53850">
    <property type="entry name" value="Periplasmic binding protein-like II"/>
    <property type="match status" value="1"/>
</dbReference>
<evidence type="ECO:0000313" key="6">
    <source>
        <dbReference type="Proteomes" id="UP001153069"/>
    </source>
</evidence>
<dbReference type="InterPro" id="IPR002048">
    <property type="entry name" value="EF_hand_dom"/>
</dbReference>
<evidence type="ECO:0000256" key="2">
    <source>
        <dbReference type="SAM" id="Phobius"/>
    </source>
</evidence>
<dbReference type="OrthoDB" id="44485at2759"/>
<dbReference type="AlphaFoldDB" id="A0A9N8HPX5"/>
<keyword evidence="2" id="KW-0812">Transmembrane</keyword>
<sequence>MMIFRGGVFSLGYMLLVTLFPTINKALANELATMPETPNLGDPILSGYHFRITVVEQLGYVDIETDKETGELSFSGYLVDVLKEVSKEHRGNFTYELATPSGFGSKCEGRLNWTKGEGFNSTTEVLDHPESYGIPFQAQYKCGESDVNDRPLSAYSTDMYWSLYYITPERLKVNRFTVPYKPPGKGTLGMMGTATYIYSFDDLVANHSDRPICAFANTAYVDSLRMTFPELTINLVHKPEGIHKALSDGTCDIFVGAYAELSDMVRVYSETGRCQAHGLPIGMIGEPMEFGLNYFSIGVRTDLPNEVLDTLNYWLLALMACFPADPEGICFEDGDGGSLSQLYDGRGGTGFECGYVQFPVLESAGGLHPGVIAAIVVVPVILVLLGSMVYHVYQLKAQEKRMKKRFIQQLARNIDIGESAREIPADKLTEAFKHIGGEDGLISKQDLAQWLNDLHMDFLSESDFDRLWDTMDMEGRGVVEPLDFFAFLSECGPQFKEVHMEYSSLPKIERQKLASRRLSNISAMGEEGVKQMERRNNRRSRLTVQNTRASDSKSGRSLSGSC</sequence>
<protein>
    <recommendedName>
        <fullName evidence="4">EF-hand domain-containing protein</fullName>
    </recommendedName>
</protein>
<keyword evidence="3" id="KW-0732">Signal</keyword>
<dbReference type="SUPFAM" id="SSF47473">
    <property type="entry name" value="EF-hand"/>
    <property type="match status" value="1"/>
</dbReference>
<dbReference type="InterPro" id="IPR011992">
    <property type="entry name" value="EF-hand-dom_pair"/>
</dbReference>
<feature type="domain" description="EF-hand" evidence="4">
    <location>
        <begin position="459"/>
        <end position="494"/>
    </location>
</feature>
<name>A0A9N8HPX5_9STRA</name>
<feature type="signal peptide" evidence="3">
    <location>
        <begin position="1"/>
        <end position="28"/>
    </location>
</feature>
<dbReference type="Gene3D" id="3.40.190.10">
    <property type="entry name" value="Periplasmic binding protein-like II"/>
    <property type="match status" value="3"/>
</dbReference>
<comment type="caution">
    <text evidence="5">The sequence shown here is derived from an EMBL/GenBank/DDBJ whole genome shotgun (WGS) entry which is preliminary data.</text>
</comment>
<gene>
    <name evidence="5" type="ORF">SEMRO_1113_G242680.1</name>
</gene>
<dbReference type="PROSITE" id="PS50222">
    <property type="entry name" value="EF_HAND_2"/>
    <property type="match status" value="1"/>
</dbReference>
<dbReference type="GO" id="GO:0005509">
    <property type="term" value="F:calcium ion binding"/>
    <property type="evidence" value="ECO:0007669"/>
    <property type="project" value="InterPro"/>
</dbReference>
<keyword evidence="2" id="KW-0472">Membrane</keyword>
<organism evidence="5 6">
    <name type="scientific">Seminavis robusta</name>
    <dbReference type="NCBI Taxonomy" id="568900"/>
    <lineage>
        <taxon>Eukaryota</taxon>
        <taxon>Sar</taxon>
        <taxon>Stramenopiles</taxon>
        <taxon>Ochrophyta</taxon>
        <taxon>Bacillariophyta</taxon>
        <taxon>Bacillariophyceae</taxon>
        <taxon>Bacillariophycidae</taxon>
        <taxon>Naviculales</taxon>
        <taxon>Naviculaceae</taxon>
        <taxon>Seminavis</taxon>
    </lineage>
</organism>
<feature type="chain" id="PRO_5040479322" description="EF-hand domain-containing protein" evidence="3">
    <location>
        <begin position="29"/>
        <end position="562"/>
    </location>
</feature>
<dbReference type="Proteomes" id="UP001153069">
    <property type="component" value="Unassembled WGS sequence"/>
</dbReference>
<feature type="region of interest" description="Disordered" evidence="1">
    <location>
        <begin position="524"/>
        <end position="562"/>
    </location>
</feature>
<evidence type="ECO:0000259" key="4">
    <source>
        <dbReference type="PROSITE" id="PS50222"/>
    </source>
</evidence>
<evidence type="ECO:0000256" key="1">
    <source>
        <dbReference type="SAM" id="MobiDB-lite"/>
    </source>
</evidence>
<dbReference type="EMBL" id="CAICTM010001111">
    <property type="protein sequence ID" value="CAB9520555.1"/>
    <property type="molecule type" value="Genomic_DNA"/>
</dbReference>